<evidence type="ECO:0008006" key="7">
    <source>
        <dbReference type="Google" id="ProtNLM"/>
    </source>
</evidence>
<dbReference type="SUPFAM" id="SSF52540">
    <property type="entry name" value="P-loop containing nucleoside triphosphate hydrolases"/>
    <property type="match status" value="2"/>
</dbReference>
<gene>
    <name evidence="5" type="ORF">GCM10008111_30660</name>
</gene>
<dbReference type="RefSeq" id="WP_189484119.1">
    <property type="nucleotide sequence ID" value="NZ_BMYR01000016.1"/>
</dbReference>
<feature type="domain" description="Helicase ATP-binding" evidence="3">
    <location>
        <begin position="175"/>
        <end position="420"/>
    </location>
</feature>
<accession>A0ABQ2WUQ9</accession>
<evidence type="ECO:0000256" key="2">
    <source>
        <dbReference type="ARBA" id="ARBA00022840"/>
    </source>
</evidence>
<evidence type="ECO:0000259" key="3">
    <source>
        <dbReference type="PROSITE" id="PS51192"/>
    </source>
</evidence>
<dbReference type="EMBL" id="BMYR01000016">
    <property type="protein sequence ID" value="GGW72410.1"/>
    <property type="molecule type" value="Genomic_DNA"/>
</dbReference>
<evidence type="ECO:0000313" key="6">
    <source>
        <dbReference type="Proteomes" id="UP000634667"/>
    </source>
</evidence>
<keyword evidence="6" id="KW-1185">Reference proteome</keyword>
<reference evidence="6" key="1">
    <citation type="journal article" date="2019" name="Int. J. Syst. Evol. Microbiol.">
        <title>The Global Catalogue of Microorganisms (GCM) 10K type strain sequencing project: providing services to taxonomists for standard genome sequencing and annotation.</title>
        <authorList>
            <consortium name="The Broad Institute Genomics Platform"/>
            <consortium name="The Broad Institute Genome Sequencing Center for Infectious Disease"/>
            <person name="Wu L."/>
            <person name="Ma J."/>
        </authorList>
    </citation>
    <scope>NUCLEOTIDE SEQUENCE [LARGE SCALE GENOMIC DNA]</scope>
    <source>
        <strain evidence="6">KCTC 23723</strain>
    </source>
</reference>
<dbReference type="Gene3D" id="3.40.50.300">
    <property type="entry name" value="P-loop containing nucleotide triphosphate hydrolases"/>
    <property type="match status" value="2"/>
</dbReference>
<comment type="caution">
    <text evidence="5">The sequence shown here is derived from an EMBL/GenBank/DDBJ whole genome shotgun (WGS) entry which is preliminary data.</text>
</comment>
<dbReference type="Proteomes" id="UP000634667">
    <property type="component" value="Unassembled WGS sequence"/>
</dbReference>
<dbReference type="PANTHER" id="PTHR47957:SF3">
    <property type="entry name" value="ATP-DEPENDENT HELICASE HRQ1"/>
    <property type="match status" value="1"/>
</dbReference>
<proteinExistence type="predicted"/>
<dbReference type="InterPro" id="IPR014001">
    <property type="entry name" value="Helicase_ATP-bd"/>
</dbReference>
<keyword evidence="2" id="KW-0067">ATP-binding</keyword>
<evidence type="ECO:0000259" key="4">
    <source>
        <dbReference type="PROSITE" id="PS51194"/>
    </source>
</evidence>
<protein>
    <recommendedName>
        <fullName evidence="7">DEAD/DEAH box helicase</fullName>
    </recommendedName>
</protein>
<dbReference type="InterPro" id="IPR011545">
    <property type="entry name" value="DEAD/DEAH_box_helicase_dom"/>
</dbReference>
<organism evidence="5 6">
    <name type="scientific">Alishewanella tabrizica</name>
    <dbReference type="NCBI Taxonomy" id="671278"/>
    <lineage>
        <taxon>Bacteria</taxon>
        <taxon>Pseudomonadati</taxon>
        <taxon>Pseudomonadota</taxon>
        <taxon>Gammaproteobacteria</taxon>
        <taxon>Alteromonadales</taxon>
        <taxon>Alteromonadaceae</taxon>
        <taxon>Alishewanella</taxon>
    </lineage>
</organism>
<dbReference type="PROSITE" id="PS51194">
    <property type="entry name" value="HELICASE_CTER"/>
    <property type="match status" value="1"/>
</dbReference>
<dbReference type="PANTHER" id="PTHR47957">
    <property type="entry name" value="ATP-DEPENDENT HELICASE HRQ1"/>
    <property type="match status" value="1"/>
</dbReference>
<evidence type="ECO:0000256" key="1">
    <source>
        <dbReference type="ARBA" id="ARBA00022741"/>
    </source>
</evidence>
<sequence>MIHENELRHCLDSCLDVIEQREFKLLAWGDTEVRHTKGEIIEIIQSQTSQNAQDIFRELMKRCLIFSIADIFFPDAYRSRMAQSVYLSKKLRQWFHGQSLKNTKTLVSDFRFIRRARKYPQRDIEPNLVVEEVCKSNQLGSNYREALFSMLGDNQEFKLSGFQKRATTRILNKLTKKSNVASATIVCAGTGSGKTLSFYLPALANLAVELTQNQEIKVRILAIYPRKELLKDQFQETFHQARKLDSYLQRHNARKIRIGTFFGDTWSKKDSELAKGNHSYNMLSCKCSGVLKWKGEDFVADNEVLTCGSCGERIEGDEIALTRESPAPDILFTTTEMLNQHLGNSFSNHLFGARKNQSIPLVLLDEVHTYEGSTGAQTSYLLKRWMKYTNSSPHFVGLSATLNNASKFFASFTGVSDYQVEAIEPLESEMLEEGAEYLLAVRGDPVSQTALLSTTIQTTMLFQRMMDTINYSVSKGTYGSKLFVFTDDLDVNNRLFEMMADAEGWDHYYKNLKPKKTPLAFLRSGKHPEYDVQNEQMNALGQDWSICEYIGHAMNEHDRARVSRTSSQDAGVDRDAEITIATASLEVGFNDPEVGVVIQHKAPRGMASYVQRKGRAGRSRGMRPWMVTVLSDYGRDRVAFHRYEGLVDPQIKSSRLPIENSHIQKMQACMATLDWLSRRVGKSHLWSNLKNPEGKTSKLYFNNLKNELEALNSDEQIIKELKKYLTAALGLSDENINQVFWQSPRSLRMDFIPNLLQKIETDWSIDGIKWKGVTKSGSPMPEFFPATLFSELALPSLNICILRGKKDDRKQEWHELPFFQGLKEFAPGRVSKRYSINNQSESDWLVSDSFSPIPEKDMKCGIEVYDAFGKSAEPIKRIVLDSRSSIEIFKPTELYTKRVESKNMTDKSNAFLNWASDFYFDSDSHKLNIPQSSDWHELLKSICFFCHAQMTPIELTRYTTGSEATIKFKTGESSKVDFNWENDGSPVGVGTVLFVDGVYWDFHFTEECLLQLLKDPVLISSLRATYVEALFKESSLFKNQFQGGWVFDCITTAIYYLACSQNRTIKSIVESISEPDIKSAICSIPLEVFQMKDLDGENAEEQVLQKDIIEFLQNDNNLVALKPLLSFLYEEKLTTKHFISWFRNILANTLCGGISATLHSLLPDVSESDINVDPVWAGDNLKVWLTENEAGGVGVVSRFEELYVNDPLSVLNHLSRSFEIGEYEQVNYDIHQLLIQLQKNRELATAIDRLRQTQGYRDRLEALRELRTAISKLGVTQTHSFNSLLHTRLLKAGSTSSNDKDLLDWLNQWEKLEKQFQLEIPLVAMAYLIAKNNAIDGEVNEAKDKILALLWPKGSAIRQGSIQFYNRFARGITVFERLAVSRLFVDKVKSVEFSTSWKQEVSDVLTSKKQGKVELRLNFEDVDKLNSIIYEINTFAIEYLGMLFHTRIIKIARQKNYLSIYLEIAETIQ</sequence>
<name>A0ABQ2WUQ9_9ALTE</name>
<dbReference type="NCBIfam" id="NF041067">
    <property type="entry name" value="DpdJ"/>
    <property type="match status" value="1"/>
</dbReference>
<dbReference type="Pfam" id="PF00271">
    <property type="entry name" value="Helicase_C"/>
    <property type="match status" value="1"/>
</dbReference>
<evidence type="ECO:0000313" key="5">
    <source>
        <dbReference type="EMBL" id="GGW72410.1"/>
    </source>
</evidence>
<dbReference type="InterPro" id="IPR001650">
    <property type="entry name" value="Helicase_C-like"/>
</dbReference>
<dbReference type="PROSITE" id="PS51192">
    <property type="entry name" value="HELICASE_ATP_BIND_1"/>
    <property type="match status" value="1"/>
</dbReference>
<dbReference type="InterPro" id="IPR027417">
    <property type="entry name" value="P-loop_NTPase"/>
</dbReference>
<feature type="domain" description="Helicase C-terminal" evidence="4">
    <location>
        <begin position="504"/>
        <end position="667"/>
    </location>
</feature>
<dbReference type="SMART" id="SM00487">
    <property type="entry name" value="DEXDc"/>
    <property type="match status" value="1"/>
</dbReference>
<dbReference type="Pfam" id="PF00270">
    <property type="entry name" value="DEAD"/>
    <property type="match status" value="2"/>
</dbReference>
<keyword evidence="1" id="KW-0547">Nucleotide-binding</keyword>